<dbReference type="Pfam" id="PF14223">
    <property type="entry name" value="Retrotran_gag_2"/>
    <property type="match status" value="1"/>
</dbReference>
<name>A0A8T1Y132_ARASU</name>
<accession>A0A8T1Y132</accession>
<evidence type="ECO:0000313" key="4">
    <source>
        <dbReference type="Proteomes" id="UP000694251"/>
    </source>
</evidence>
<protein>
    <submittedName>
        <fullName evidence="3">Zinc finger CCHC-type</fullName>
    </submittedName>
</protein>
<dbReference type="EMBL" id="JAEFBJ010000013">
    <property type="protein sequence ID" value="KAG7537923.1"/>
    <property type="molecule type" value="Genomic_DNA"/>
</dbReference>
<proteinExistence type="predicted"/>
<organism evidence="3 4">
    <name type="scientific">Arabidopsis suecica</name>
    <name type="common">Swedish thale-cress</name>
    <name type="synonym">Cardaminopsis suecica</name>
    <dbReference type="NCBI Taxonomy" id="45249"/>
    <lineage>
        <taxon>Eukaryota</taxon>
        <taxon>Viridiplantae</taxon>
        <taxon>Streptophyta</taxon>
        <taxon>Embryophyta</taxon>
        <taxon>Tracheophyta</taxon>
        <taxon>Spermatophyta</taxon>
        <taxon>Magnoliopsida</taxon>
        <taxon>eudicotyledons</taxon>
        <taxon>Gunneridae</taxon>
        <taxon>Pentapetalae</taxon>
        <taxon>rosids</taxon>
        <taxon>malvids</taxon>
        <taxon>Brassicales</taxon>
        <taxon>Brassicaceae</taxon>
        <taxon>Camelineae</taxon>
        <taxon>Arabidopsis</taxon>
    </lineage>
</organism>
<evidence type="ECO:0000256" key="1">
    <source>
        <dbReference type="PROSITE-ProRule" id="PRU00047"/>
    </source>
</evidence>
<keyword evidence="1" id="KW-0862">Zinc</keyword>
<dbReference type="Proteomes" id="UP000694251">
    <property type="component" value="Chromosome 13"/>
</dbReference>
<keyword evidence="1" id="KW-0863">Zinc-finger</keyword>
<comment type="caution">
    <text evidence="3">The sequence shown here is derived from an EMBL/GenBank/DDBJ whole genome shotgun (WGS) entry which is preliminary data.</text>
</comment>
<dbReference type="GO" id="GO:0008270">
    <property type="term" value="F:zinc ion binding"/>
    <property type="evidence" value="ECO:0007669"/>
    <property type="project" value="UniProtKB-KW"/>
</dbReference>
<dbReference type="SMART" id="SM00343">
    <property type="entry name" value="ZnF_C2HC"/>
    <property type="match status" value="1"/>
</dbReference>
<dbReference type="Pfam" id="PF00098">
    <property type="entry name" value="zf-CCHC"/>
    <property type="match status" value="1"/>
</dbReference>
<evidence type="ECO:0000313" key="3">
    <source>
        <dbReference type="EMBL" id="KAG7537923.1"/>
    </source>
</evidence>
<dbReference type="Pfam" id="PF22936">
    <property type="entry name" value="Pol_BBD"/>
    <property type="match status" value="1"/>
</dbReference>
<dbReference type="InterPro" id="IPR001878">
    <property type="entry name" value="Znf_CCHC"/>
</dbReference>
<dbReference type="OrthoDB" id="2013098at2759"/>
<keyword evidence="4" id="KW-1185">Reference proteome</keyword>
<dbReference type="PROSITE" id="PS50158">
    <property type="entry name" value="ZF_CCHC"/>
    <property type="match status" value="1"/>
</dbReference>
<feature type="domain" description="CCHC-type" evidence="2">
    <location>
        <begin position="198"/>
        <end position="213"/>
    </location>
</feature>
<reference evidence="3 4" key="1">
    <citation type="submission" date="2020-12" db="EMBL/GenBank/DDBJ databases">
        <title>Concerted genomic and epigenomic changes stabilize Arabidopsis allopolyploids.</title>
        <authorList>
            <person name="Chen Z."/>
        </authorList>
    </citation>
    <scope>NUCLEOTIDE SEQUENCE [LARGE SCALE GENOMIC DNA]</scope>
    <source>
        <strain evidence="3">As9502</strain>
        <tissue evidence="3">Leaf</tissue>
    </source>
</reference>
<sequence>MATALLFQSIPETLVLQVGEHKTAKKVWDATKARHVGAERVKEARLQTLMAEFDKLKMKNSEKIDDFVGKLSELSSKSAALGVIIEEPKLFKKFLKSLPRKRFIHIIASLEQVLDLNTKNFEDIVGRLKVYEERVFEEEDSQEEQSKLMYANTENQSYQANRDYNGDFRGRGRGGRFYSRGRGRGRFNGGRDLSKVTCYRCDKMGHFASNCPDRILKLQEAEENENENDDTQGADELMVHEVVYLNEKNCIPSNYETNTGEEDVWYLDNGASNHMTGDTRYFDKIDESVTRKVRFGDDSRINIKGKGSLSFTDMNGEPRLMNDVYYIPDLKSNIISLGQATESGCDIRMKGSHLTMHDYNGKLLVKAERSKN</sequence>
<keyword evidence="1" id="KW-0479">Metal-binding</keyword>
<dbReference type="PANTHER" id="PTHR35317:SF44">
    <property type="entry name" value="RNA-DIRECTED DNA POLYMERASE"/>
    <property type="match status" value="1"/>
</dbReference>
<dbReference type="AlphaFoldDB" id="A0A8T1Y132"/>
<gene>
    <name evidence="3" type="ORF">ISN44_As13g017680</name>
</gene>
<dbReference type="InterPro" id="IPR054722">
    <property type="entry name" value="PolX-like_BBD"/>
</dbReference>
<dbReference type="GO" id="GO:0003676">
    <property type="term" value="F:nucleic acid binding"/>
    <property type="evidence" value="ECO:0007669"/>
    <property type="project" value="InterPro"/>
</dbReference>
<dbReference type="PANTHER" id="PTHR35317">
    <property type="entry name" value="OS04G0629600 PROTEIN"/>
    <property type="match status" value="1"/>
</dbReference>
<evidence type="ECO:0000259" key="2">
    <source>
        <dbReference type="PROSITE" id="PS50158"/>
    </source>
</evidence>